<feature type="region of interest" description="Disordered" evidence="5">
    <location>
        <begin position="459"/>
        <end position="564"/>
    </location>
</feature>
<comment type="caution">
    <text evidence="6">The sequence shown here is derived from an EMBL/GenBank/DDBJ whole genome shotgun (WGS) entry which is preliminary data.</text>
</comment>
<feature type="compositionally biased region" description="Low complexity" evidence="5">
    <location>
        <begin position="542"/>
        <end position="559"/>
    </location>
</feature>
<sequence>MGSPENIDSNRLSSDRNSTESSTHGCGGVPQKDIWKNVESAPDPTPNNPSVKTITSEASENPYIRDAIAIDIGTSKCNIAICKDKHIQIVEHESTRSVPSYVAYSEQKEWLVGKMAENYAVCLQNVIYGIATFEMIVPGEENPEFVTVEQVFVKLLEPLFATAYKNLQHPTTIAITVPIKLDQNYKKVVEYYAGIAVNHIVAEMPSSTTTQNIKLIDEPIAVAAAYAPRLNIHPKGDVALVFCMGAGYLQVAAYFIQEEAQQKKANHWTDWIITQISGIEPIVVENFAGNDIDKLIFEEMMEKLKKQNGGQRPTLSERAKRRLKIACEKMKCALSFAPHTRIDVDSLYRIGDEDCDLVEVIQKDEIVEYYNKEIEKIIKKVGGVCKEIKPKFVLLAGGSTRIPLITKHLESVFNGSTICSFLNVDEVAVSGAAAIVSKTVTMANELIDYEEVIKIIQEQEQGGKKPPMPTPADNTPILSKMHDGGNQSSDVMIKDHHYNPPKQPQPVSPIGSSSDSRDEKYRSEKLGSDAVDGNQYQPNQYNSATSTSSNSRNNSSGNTDQHMHDGQSVKYHEWCGLNSYLIDPVELRGICNLTMIVPSAQNSPYRMASAEFRAAREVQVHLEFKALLIVSKIELVLSAAELLEVYVIYCNVNNAYPSSGTSIFEFPILDYTVWTHFQENNFGAVPSHSTDFHRMANKGFVRFRIPNILTFLESFP</sequence>
<dbReference type="STRING" id="2018661.A0A2A2M1A5"/>
<protein>
    <submittedName>
        <fullName evidence="6">Uncharacterized protein</fullName>
    </submittedName>
</protein>
<dbReference type="GO" id="GO:0140662">
    <property type="term" value="F:ATP-dependent protein folding chaperone"/>
    <property type="evidence" value="ECO:0007669"/>
    <property type="project" value="InterPro"/>
</dbReference>
<feature type="region of interest" description="Disordered" evidence="5">
    <location>
        <begin position="1"/>
        <end position="57"/>
    </location>
</feature>
<keyword evidence="7" id="KW-1185">Reference proteome</keyword>
<reference evidence="6 7" key="1">
    <citation type="journal article" date="2017" name="Curr. Biol.">
        <title>Genome architecture and evolution of a unichromosomal asexual nematode.</title>
        <authorList>
            <person name="Fradin H."/>
            <person name="Zegar C."/>
            <person name="Gutwein M."/>
            <person name="Lucas J."/>
            <person name="Kovtun M."/>
            <person name="Corcoran D."/>
            <person name="Baugh L.R."/>
            <person name="Kiontke K."/>
            <person name="Gunsalus K."/>
            <person name="Fitch D.H."/>
            <person name="Piano F."/>
        </authorList>
    </citation>
    <scope>NUCLEOTIDE SEQUENCE [LARGE SCALE GENOMIC DNA]</scope>
    <source>
        <strain evidence="6">PF1309</strain>
    </source>
</reference>
<dbReference type="Gene3D" id="3.90.640.10">
    <property type="entry name" value="Actin, Chain A, domain 4"/>
    <property type="match status" value="1"/>
</dbReference>
<dbReference type="SUPFAM" id="SSF53067">
    <property type="entry name" value="Actin-like ATPase domain"/>
    <property type="match status" value="2"/>
</dbReference>
<dbReference type="PANTHER" id="PTHR19375">
    <property type="entry name" value="HEAT SHOCK PROTEIN 70KDA"/>
    <property type="match status" value="1"/>
</dbReference>
<evidence type="ECO:0000256" key="2">
    <source>
        <dbReference type="ARBA" id="ARBA00022741"/>
    </source>
</evidence>
<dbReference type="EMBL" id="LIAE01006272">
    <property type="protein sequence ID" value="PAV92065.1"/>
    <property type="molecule type" value="Genomic_DNA"/>
</dbReference>
<evidence type="ECO:0000256" key="3">
    <source>
        <dbReference type="ARBA" id="ARBA00022840"/>
    </source>
</evidence>
<dbReference type="InterPro" id="IPR013126">
    <property type="entry name" value="Hsp_70_fam"/>
</dbReference>
<dbReference type="AlphaFoldDB" id="A0A2A2M1A5"/>
<evidence type="ECO:0000313" key="7">
    <source>
        <dbReference type="Proteomes" id="UP000218231"/>
    </source>
</evidence>
<gene>
    <name evidence="6" type="ORF">WR25_03040</name>
</gene>
<feature type="compositionally biased region" description="Polar residues" evidence="5">
    <location>
        <begin position="48"/>
        <end position="57"/>
    </location>
</feature>
<dbReference type="PRINTS" id="PR00301">
    <property type="entry name" value="HEATSHOCK70"/>
</dbReference>
<keyword evidence="2 4" id="KW-0547">Nucleotide-binding</keyword>
<dbReference type="GO" id="GO:0005524">
    <property type="term" value="F:ATP binding"/>
    <property type="evidence" value="ECO:0007669"/>
    <property type="project" value="UniProtKB-KW"/>
</dbReference>
<dbReference type="GO" id="GO:0006950">
    <property type="term" value="P:response to stress"/>
    <property type="evidence" value="ECO:0007669"/>
    <property type="project" value="UniProtKB-ARBA"/>
</dbReference>
<proteinExistence type="inferred from homology"/>
<feature type="compositionally biased region" description="Basic and acidic residues" evidence="5">
    <location>
        <begin position="515"/>
        <end position="527"/>
    </location>
</feature>
<comment type="similarity">
    <text evidence="1 4">Belongs to the heat shock protein 70 family.</text>
</comment>
<evidence type="ECO:0000256" key="5">
    <source>
        <dbReference type="SAM" id="MobiDB-lite"/>
    </source>
</evidence>
<dbReference type="Gene3D" id="3.30.420.40">
    <property type="match status" value="3"/>
</dbReference>
<evidence type="ECO:0000313" key="6">
    <source>
        <dbReference type="EMBL" id="PAV92065.1"/>
    </source>
</evidence>
<dbReference type="Proteomes" id="UP000218231">
    <property type="component" value="Unassembled WGS sequence"/>
</dbReference>
<name>A0A2A2M1A5_9BILA</name>
<evidence type="ECO:0000256" key="4">
    <source>
        <dbReference type="RuleBase" id="RU003322"/>
    </source>
</evidence>
<dbReference type="InterPro" id="IPR018181">
    <property type="entry name" value="Heat_shock_70_CS"/>
</dbReference>
<dbReference type="InterPro" id="IPR043129">
    <property type="entry name" value="ATPase_NBD"/>
</dbReference>
<feature type="compositionally biased region" description="Polar residues" evidence="5">
    <location>
        <begin position="1"/>
        <end position="12"/>
    </location>
</feature>
<evidence type="ECO:0000256" key="1">
    <source>
        <dbReference type="ARBA" id="ARBA00007381"/>
    </source>
</evidence>
<keyword evidence="3 4" id="KW-0067">ATP-binding</keyword>
<dbReference type="Gene3D" id="3.30.30.30">
    <property type="match status" value="1"/>
</dbReference>
<accession>A0A2A2M1A5</accession>
<dbReference type="PROSITE" id="PS01036">
    <property type="entry name" value="HSP70_3"/>
    <property type="match status" value="1"/>
</dbReference>
<dbReference type="Pfam" id="PF00012">
    <property type="entry name" value="HSP70"/>
    <property type="match status" value="2"/>
</dbReference>
<organism evidence="6 7">
    <name type="scientific">Diploscapter pachys</name>
    <dbReference type="NCBI Taxonomy" id="2018661"/>
    <lineage>
        <taxon>Eukaryota</taxon>
        <taxon>Metazoa</taxon>
        <taxon>Ecdysozoa</taxon>
        <taxon>Nematoda</taxon>
        <taxon>Chromadorea</taxon>
        <taxon>Rhabditida</taxon>
        <taxon>Rhabditina</taxon>
        <taxon>Rhabditomorpha</taxon>
        <taxon>Rhabditoidea</taxon>
        <taxon>Rhabditidae</taxon>
        <taxon>Diploscapter</taxon>
    </lineage>
</organism>